<keyword evidence="3" id="KW-1185">Reference proteome</keyword>
<dbReference type="EMBL" id="JAUSZS010000006">
    <property type="protein sequence ID" value="MDQ0935219.1"/>
    <property type="molecule type" value="Genomic_DNA"/>
</dbReference>
<dbReference type="Proteomes" id="UP001223072">
    <property type="component" value="Unassembled WGS sequence"/>
</dbReference>
<proteinExistence type="predicted"/>
<name>A0ABU0RTD4_9ACTN</name>
<sequence>MRGLSPAPRGVFPVWLLTTSTRYCPSCLAGDGSAIQQRHSGPWQLAWRLAANFACLEHRSFLRTTCHACGLPAQRIRGSSRGLMVEPHADPLHPAQYRNVNDPEQGPCGVRLDAAHLTDNDSPSDDLLNLQQRLLHARPYGASSSLDPLAGHNRMTDLFVLAALIRATWPLTAHLAPSPSLARALDHDIGRPGPAPSRRISTTAQERWDSDVFSARGTAALLSISARILNLSLPELRLELRRVIAEMPPLDDAAWGHTWLNLRRDSSPLFRHEVLQLLDQRFPGPLPTQVALPGFLQIRRRSYSAKAVPQFLPGEWAEIITGPLGHTSGRSPGNVAVRTGLAAHLVQAATGMSLNEAGAYLGIPPTWMAAWGRFRPLEERLYGRRADLSMLFQRLTDHVADQPAVDYAARRKRFENWTLPESDLQRIVENYPSRRRLIVGGSPERGSGPRRLLRPGLVPAHRQRVASGT</sequence>
<organism evidence="2 3">
    <name type="scientific">Streptomyces turgidiscabies</name>
    <dbReference type="NCBI Taxonomy" id="85558"/>
    <lineage>
        <taxon>Bacteria</taxon>
        <taxon>Bacillati</taxon>
        <taxon>Actinomycetota</taxon>
        <taxon>Actinomycetes</taxon>
        <taxon>Kitasatosporales</taxon>
        <taxon>Streptomycetaceae</taxon>
        <taxon>Streptomyces</taxon>
    </lineage>
</organism>
<evidence type="ECO:0000313" key="2">
    <source>
        <dbReference type="EMBL" id="MDQ0935219.1"/>
    </source>
</evidence>
<comment type="caution">
    <text evidence="2">The sequence shown here is derived from an EMBL/GenBank/DDBJ whole genome shotgun (WGS) entry which is preliminary data.</text>
</comment>
<dbReference type="InterPro" id="IPR009492">
    <property type="entry name" value="TniQ"/>
</dbReference>
<reference evidence="2 3" key="1">
    <citation type="submission" date="2023-07" db="EMBL/GenBank/DDBJ databases">
        <title>Comparative genomics of wheat-associated soil bacteria to identify genetic determinants of phenazine resistance.</title>
        <authorList>
            <person name="Mouncey N."/>
        </authorList>
    </citation>
    <scope>NUCLEOTIDE SEQUENCE [LARGE SCALE GENOMIC DNA]</scope>
    <source>
        <strain evidence="2 3">W2I16</strain>
    </source>
</reference>
<dbReference type="RefSeq" id="WP_307628815.1">
    <property type="nucleotide sequence ID" value="NZ_JAUSZS010000006.1"/>
</dbReference>
<evidence type="ECO:0000259" key="1">
    <source>
        <dbReference type="Pfam" id="PF06527"/>
    </source>
</evidence>
<evidence type="ECO:0000313" key="3">
    <source>
        <dbReference type="Proteomes" id="UP001223072"/>
    </source>
</evidence>
<gene>
    <name evidence="2" type="ORF">QFZ49_005190</name>
</gene>
<protein>
    <recommendedName>
        <fullName evidence="1">TniQ domain-containing protein</fullName>
    </recommendedName>
</protein>
<dbReference type="Pfam" id="PF06527">
    <property type="entry name" value="TniQ"/>
    <property type="match status" value="1"/>
</dbReference>
<feature type="domain" description="TniQ" evidence="1">
    <location>
        <begin position="14"/>
        <end position="62"/>
    </location>
</feature>
<accession>A0ABU0RTD4</accession>